<dbReference type="PANTHER" id="PTHR30069:SF53">
    <property type="entry name" value="COLICIN I RECEPTOR-RELATED"/>
    <property type="match status" value="1"/>
</dbReference>
<dbReference type="Proteomes" id="UP000321933">
    <property type="component" value="Unassembled WGS sequence"/>
</dbReference>
<dbReference type="InterPro" id="IPR037066">
    <property type="entry name" value="Plug_dom_sf"/>
</dbReference>
<feature type="signal peptide" evidence="12">
    <location>
        <begin position="1"/>
        <end position="18"/>
    </location>
</feature>
<dbReference type="Gene3D" id="2.40.170.20">
    <property type="entry name" value="TonB-dependent receptor, beta-barrel domain"/>
    <property type="match status" value="1"/>
</dbReference>
<name>A0A5C8ZSN4_9GAMM</name>
<keyword evidence="9 10" id="KW-0998">Cell outer membrane</keyword>
<gene>
    <name evidence="15" type="ORF">FVW59_10225</name>
</gene>
<keyword evidence="8 10" id="KW-0472">Membrane</keyword>
<keyword evidence="15" id="KW-0675">Receptor</keyword>
<evidence type="ECO:0000256" key="6">
    <source>
        <dbReference type="ARBA" id="ARBA00023065"/>
    </source>
</evidence>
<feature type="domain" description="TonB-dependent receptor plug" evidence="14">
    <location>
        <begin position="49"/>
        <end position="156"/>
    </location>
</feature>
<sequence length="626" mass="67569">MKKFLPLAILASTPTLYAAVNAPVGDHRSDYSMEMEEVIVTSSRVPMPLRQVGTSVSVVTAEDIQHQGFDSLFDVLRTQPGVAVTNTGGAGQTTSLRIRGEEGFRTRAYIDGIDVSDTSSTQHSPRLENILSSGVQRVEILRGPQGLMYGADAGGVVSISTRRGEPGLQGVVSAEGGRYGTRQLAADVGGGNEQVDFALSAADYTSDGFNARSADTDLRDDDGYDNTTLHGRLGWNATQDLRLEVVARNTEGESGYDDCFTVDTFAPSNDCGSDYEQDAWRASATLQAGPFGHELAYSGNDTERQNYAADLPSFGAKGGLDKISYLGNFNGSDALRLVYGAERLSESIDDGTFDRERDQDGYFLEYQGGFGDALFITAGARHDDNEDFGSYTTWRASGAYVMAMGSGELKFKGAYGTGFRAPSLYEIAYNAGSFAYPPASAVSLDAEESAGYDLGVVWANDAGLYLEAIWFDQTVSDAIYFDLDTFSGYLQDDGESDSRGVELAAQVPLGQTFSVVGNYTYNETDAADGSTRVRRPEHLANLSLNWQPLGGDLMLALHLRTARDAVDTDGAALDDYEVLDLNASYALWRGLEVYGRVENLLDEDYEEVRGYNTTGAAAYAGVRYSF</sequence>
<dbReference type="Pfam" id="PF00593">
    <property type="entry name" value="TonB_dep_Rec_b-barrel"/>
    <property type="match status" value="1"/>
</dbReference>
<dbReference type="Pfam" id="PF07715">
    <property type="entry name" value="Plug"/>
    <property type="match status" value="1"/>
</dbReference>
<evidence type="ECO:0000256" key="10">
    <source>
        <dbReference type="PROSITE-ProRule" id="PRU01360"/>
    </source>
</evidence>
<dbReference type="GO" id="GO:0015889">
    <property type="term" value="P:cobalamin transport"/>
    <property type="evidence" value="ECO:0007669"/>
    <property type="project" value="TreeGrafter"/>
</dbReference>
<feature type="chain" id="PRO_5023129354" evidence="12">
    <location>
        <begin position="19"/>
        <end position="626"/>
    </location>
</feature>
<dbReference type="AlphaFoldDB" id="A0A5C8ZSN4"/>
<dbReference type="InterPro" id="IPR000531">
    <property type="entry name" value="Beta-barrel_TonB"/>
</dbReference>
<evidence type="ECO:0000256" key="4">
    <source>
        <dbReference type="ARBA" id="ARBA00022692"/>
    </source>
</evidence>
<evidence type="ECO:0000256" key="7">
    <source>
        <dbReference type="ARBA" id="ARBA00023077"/>
    </source>
</evidence>
<keyword evidence="16" id="KW-1185">Reference proteome</keyword>
<dbReference type="PANTHER" id="PTHR30069">
    <property type="entry name" value="TONB-DEPENDENT OUTER MEMBRANE RECEPTOR"/>
    <property type="match status" value="1"/>
</dbReference>
<proteinExistence type="inferred from homology"/>
<accession>A0A5C8ZSN4</accession>
<dbReference type="InterPro" id="IPR039426">
    <property type="entry name" value="TonB-dep_rcpt-like"/>
</dbReference>
<evidence type="ECO:0000259" key="14">
    <source>
        <dbReference type="Pfam" id="PF07715"/>
    </source>
</evidence>
<reference evidence="15 16" key="1">
    <citation type="submission" date="2019-08" db="EMBL/GenBank/DDBJ databases">
        <title>Parahaliea maris sp. nov., isolated from the surface seawater.</title>
        <authorList>
            <person name="Liu Y."/>
        </authorList>
    </citation>
    <scope>NUCLEOTIDE SEQUENCE [LARGE SCALE GENOMIC DNA]</scope>
    <source>
        <strain evidence="15 16">S2-26</strain>
    </source>
</reference>
<comment type="caution">
    <text evidence="15">The sequence shown here is derived from an EMBL/GenBank/DDBJ whole genome shotgun (WGS) entry which is preliminary data.</text>
</comment>
<dbReference type="CDD" id="cd01347">
    <property type="entry name" value="ligand_gated_channel"/>
    <property type="match status" value="1"/>
</dbReference>
<keyword evidence="5 12" id="KW-0732">Signal</keyword>
<comment type="similarity">
    <text evidence="10 11">Belongs to the TonB-dependent receptor family.</text>
</comment>
<evidence type="ECO:0000256" key="3">
    <source>
        <dbReference type="ARBA" id="ARBA00022452"/>
    </source>
</evidence>
<dbReference type="SUPFAM" id="SSF56935">
    <property type="entry name" value="Porins"/>
    <property type="match status" value="1"/>
</dbReference>
<evidence type="ECO:0000313" key="16">
    <source>
        <dbReference type="Proteomes" id="UP000321933"/>
    </source>
</evidence>
<protein>
    <submittedName>
        <fullName evidence="15">TonB-dependent receptor</fullName>
    </submittedName>
</protein>
<evidence type="ECO:0000256" key="8">
    <source>
        <dbReference type="ARBA" id="ARBA00023136"/>
    </source>
</evidence>
<dbReference type="InterPro" id="IPR036942">
    <property type="entry name" value="Beta-barrel_TonB_sf"/>
</dbReference>
<comment type="subcellular location">
    <subcellularLocation>
        <location evidence="1 10">Cell outer membrane</location>
        <topology evidence="1 10">Multi-pass membrane protein</topology>
    </subcellularLocation>
</comment>
<evidence type="ECO:0000256" key="12">
    <source>
        <dbReference type="SAM" id="SignalP"/>
    </source>
</evidence>
<keyword evidence="7 11" id="KW-0798">TonB box</keyword>
<dbReference type="RefSeq" id="WP_148064170.1">
    <property type="nucleotide sequence ID" value="NZ_VRYZ01000004.1"/>
</dbReference>
<keyword evidence="2 10" id="KW-0813">Transport</keyword>
<evidence type="ECO:0000256" key="11">
    <source>
        <dbReference type="RuleBase" id="RU003357"/>
    </source>
</evidence>
<keyword evidence="6" id="KW-0406">Ion transport</keyword>
<keyword evidence="4 10" id="KW-0812">Transmembrane</keyword>
<evidence type="ECO:0000256" key="2">
    <source>
        <dbReference type="ARBA" id="ARBA00022448"/>
    </source>
</evidence>
<evidence type="ECO:0000313" key="15">
    <source>
        <dbReference type="EMBL" id="TXS91538.1"/>
    </source>
</evidence>
<dbReference type="GO" id="GO:0006811">
    <property type="term" value="P:monoatomic ion transport"/>
    <property type="evidence" value="ECO:0007669"/>
    <property type="project" value="UniProtKB-KW"/>
</dbReference>
<dbReference type="EMBL" id="VRYZ01000004">
    <property type="protein sequence ID" value="TXS91538.1"/>
    <property type="molecule type" value="Genomic_DNA"/>
</dbReference>
<keyword evidence="3 10" id="KW-1134">Transmembrane beta strand</keyword>
<dbReference type="PROSITE" id="PS52016">
    <property type="entry name" value="TONB_DEPENDENT_REC_3"/>
    <property type="match status" value="1"/>
</dbReference>
<evidence type="ECO:0000256" key="1">
    <source>
        <dbReference type="ARBA" id="ARBA00004571"/>
    </source>
</evidence>
<dbReference type="InterPro" id="IPR012910">
    <property type="entry name" value="Plug_dom"/>
</dbReference>
<dbReference type="GO" id="GO:0009279">
    <property type="term" value="C:cell outer membrane"/>
    <property type="evidence" value="ECO:0007669"/>
    <property type="project" value="UniProtKB-SubCell"/>
</dbReference>
<evidence type="ECO:0000256" key="5">
    <source>
        <dbReference type="ARBA" id="ARBA00022729"/>
    </source>
</evidence>
<organism evidence="15 16">
    <name type="scientific">Parahaliea aestuarii</name>
    <dbReference type="NCBI Taxonomy" id="1852021"/>
    <lineage>
        <taxon>Bacteria</taxon>
        <taxon>Pseudomonadati</taxon>
        <taxon>Pseudomonadota</taxon>
        <taxon>Gammaproteobacteria</taxon>
        <taxon>Cellvibrionales</taxon>
        <taxon>Halieaceae</taxon>
        <taxon>Parahaliea</taxon>
    </lineage>
</organism>
<evidence type="ECO:0000259" key="13">
    <source>
        <dbReference type="Pfam" id="PF00593"/>
    </source>
</evidence>
<dbReference type="OrthoDB" id="9764669at2"/>
<dbReference type="Gene3D" id="2.170.130.10">
    <property type="entry name" value="TonB-dependent receptor, plug domain"/>
    <property type="match status" value="1"/>
</dbReference>
<evidence type="ECO:0000256" key="9">
    <source>
        <dbReference type="ARBA" id="ARBA00023237"/>
    </source>
</evidence>
<feature type="domain" description="TonB-dependent receptor-like beta-barrel" evidence="13">
    <location>
        <begin position="180"/>
        <end position="600"/>
    </location>
</feature>